<feature type="domain" description="Transposase DDE" evidence="1">
    <location>
        <begin position="5"/>
        <end position="133"/>
    </location>
</feature>
<sequence>MTFDTFFYITTLRDRTAEAIVELANGRCDQENVIEQLKNGVNAMRMPVRDLKSNWAYLVIAALAWNLKAWFGLLMPNGVRGIQVVKMEFRRFLNTLILLPCQILRTGRKIVYRLLGYNDWLKDFFATWERIRKFKYA</sequence>
<proteinExistence type="predicted"/>
<dbReference type="AlphaFoldDB" id="A0A1V4AVA7"/>
<dbReference type="InterPro" id="IPR025668">
    <property type="entry name" value="Tnp_DDE_dom"/>
</dbReference>
<reference evidence="2 3" key="1">
    <citation type="journal article" date="2017" name="Water Res.">
        <title>Discovery and metagenomic analysis of an anammox bacterial enrichment related to Candidatus "Brocadia caroliniensis" in a full-scale glycerol-fed nitritation-denitritation separate centrate treatment process.</title>
        <authorList>
            <person name="Park H."/>
            <person name="Brotto A.C."/>
            <person name="van Loosdrecht M.C."/>
            <person name="Chandran K."/>
        </authorList>
    </citation>
    <scope>NUCLEOTIDE SEQUENCE [LARGE SCALE GENOMIC DNA]</scope>
    <source>
        <strain evidence="2">26THWARD</strain>
    </source>
</reference>
<comment type="caution">
    <text evidence="2">The sequence shown here is derived from an EMBL/GenBank/DDBJ whole genome shotgun (WGS) entry which is preliminary data.</text>
</comment>
<dbReference type="Proteomes" id="UP000189681">
    <property type="component" value="Unassembled WGS sequence"/>
</dbReference>
<organism evidence="2 3">
    <name type="scientific">Candidatus Brocadia carolinensis</name>
    <dbReference type="NCBI Taxonomy" id="1004156"/>
    <lineage>
        <taxon>Bacteria</taxon>
        <taxon>Pseudomonadati</taxon>
        <taxon>Planctomycetota</taxon>
        <taxon>Candidatus Brocadiia</taxon>
        <taxon>Candidatus Brocadiales</taxon>
        <taxon>Candidatus Brocadiaceae</taxon>
        <taxon>Candidatus Brocadia</taxon>
    </lineage>
</organism>
<evidence type="ECO:0000313" key="2">
    <source>
        <dbReference type="EMBL" id="OOP57009.1"/>
    </source>
</evidence>
<protein>
    <recommendedName>
        <fullName evidence="1">Transposase DDE domain-containing protein</fullName>
    </recommendedName>
</protein>
<gene>
    <name evidence="2" type="ORF">AYP45_05905</name>
</gene>
<dbReference type="Pfam" id="PF13701">
    <property type="entry name" value="DDE_Tnp_1_4"/>
    <property type="match status" value="1"/>
</dbReference>
<evidence type="ECO:0000313" key="3">
    <source>
        <dbReference type="Proteomes" id="UP000189681"/>
    </source>
</evidence>
<evidence type="ECO:0000259" key="1">
    <source>
        <dbReference type="Pfam" id="PF13701"/>
    </source>
</evidence>
<dbReference type="EMBL" id="AYTS01000051">
    <property type="protein sequence ID" value="OOP57009.1"/>
    <property type="molecule type" value="Genomic_DNA"/>
</dbReference>
<name>A0A1V4AVA7_9BACT</name>
<accession>A0A1V4AVA7</accession>